<sequence>DEELQVLRDRKFADLEPYLKIAPSIKQDVENADINSSRPQNLEHPQDFFNSLGLVMSAVIGGQESPIEEAAAEKTQDATDGQTEGVATEESPDTAVPPPAAATPPVSVADIIGTLKGSSRYDKTGNEVKGAVSLPLTAVPDDVDQRKNAMVWTTEQRDEKAKTDYETWRKNVESAIQPYRPDFTFPLKADDGVEADYQELTITHPAGEFEKDVEDKFARHSREILLGNAADAARKEFEENCDEIKKRIKAANDSGHIPDPYDQLLLWAADRLMVERKDVLILGIYRNDQQIDQRSNNLQIGNTNPFSLGNKNASIGFTPRTLFGDNVAGFGLGLTGIFGQGILQFLMDGYLKLKDNDFGGKDVNAGGEAAIQFHPWMRSDNPFFQGLHFRFIGGIDWNRTHQSGTYTVTVLDKDDNGNYIWERKDGKIVTITLEELEGILEKLNISGDEREDVIKASRDEGAAAGATTHPSLSISDAYEKAKAVLGEEKAQELVRKAMPSAIDWAALTEEQYREISSAGFEEDADVKLLKELFPDSYMNYVQAVNSPNGFGLDTNTPVPDGEVFTDSSPAKVIEKIREYLDREYPNMPADIKEKIIESWATHITYVLAQLSTTSGAPLSATKMDNLRKDLKEKLQKLASALNPSLTLEDTDPALNTLVESILDNRTFEFEDSDVTVETTGNPVYTAADKDTLRTTLGTQINSATTEPLATIKKKTEQVERLIELLVLEADTVSARLDGTPGATKSMESVIALWTVVRDEIKKLAEALTPPLTLSDDEAGDFADTILISKTFVFDLNNVSENTAGSDKFTDTTRDNVKTKIANYVNTTNDEPYASMTTTQKTGIIGRWQSYIKLSFVRNGLSGLITGNTEQEFKEKLAEHISLIMPGLEDSDINIIVEDIFANHRRENVSTQKHDFALNTNNQIGNFSAVTETAATEAAAIAAAKSAMRTKIAQEQLNVDGVPTGEQTGLLDTYETHFNVTSSASTSYSHSLGTAKSDAVWVSVDDADAGLPDNTQATNLRPKIKDALKTVYPNMADTTAGNLANNWTIKFRNSNIYTPTITGLKQGYVSGTVSFHITPPPAGYTLDITLIKADGTSITDSSAVSIDNNTGLIMIDNNYLYNTYGNSSTSSIGYQVVATISGGDVGKTIQDAEVFNYAFTQYFNQSQQASQINLPAASTAIIKNPSYRQAYVEEHNITETATATATATVTCPEYELDYDETDTTTYETDGFDSLSTTYGVKDIAITGGLYQATMQGVTPGGVGLRNFNIVGMFNVAVPNISATYSVPKFGIVHTPGGVQSYKIPLLSNVEIPGAGYAKPGTKEEPRLEDWDKHVLTSYAGGDILWRGTLFALDNGLQLNAKFWVGGAWSMYKEWYEGGTLTPLGHREMGLQNEEHHMGDLYYGFQGVFGRGYGLSVILTVEDLLDKVGEGGKMPKNHWSPLISGGLLYEGNGWLVQGTAGWNSREGWQDWHGLMFEIAGKGVFPLTKILTAHGTGKATFAFPEAGNNVKSNLGAGLTFSITDWFRLGIDGGIGVESDYSKSGTNIIFNVGPTFRFLF</sequence>
<feature type="non-terminal residue" evidence="2">
    <location>
        <position position="1"/>
    </location>
</feature>
<evidence type="ECO:0000313" key="2">
    <source>
        <dbReference type="EMBL" id="GBR76316.1"/>
    </source>
</evidence>
<proteinExistence type="predicted"/>
<name>A0A388THJ3_9BACT</name>
<reference evidence="2 3" key="1">
    <citation type="journal article" date="2019" name="ISME J.">
        <title>Genome analyses of uncultured TG2/ZB3 bacteria in 'Margulisbacteria' specifically attached to ectosymbiotic spirochetes of protists in the termite gut.</title>
        <authorList>
            <person name="Utami Y.D."/>
            <person name="Kuwahara H."/>
            <person name="Igai K."/>
            <person name="Murakami T."/>
            <person name="Sugaya K."/>
            <person name="Morikawa T."/>
            <person name="Nagura Y."/>
            <person name="Yuki M."/>
            <person name="Deevong P."/>
            <person name="Inoue T."/>
            <person name="Kihara K."/>
            <person name="Lo N."/>
            <person name="Yamada A."/>
            <person name="Ohkuma M."/>
            <person name="Hongoh Y."/>
        </authorList>
    </citation>
    <scope>NUCLEOTIDE SEQUENCE [LARGE SCALE GENOMIC DNA]</scope>
    <source>
        <strain evidence="2">NkOx7-02</strain>
    </source>
</reference>
<evidence type="ECO:0000256" key="1">
    <source>
        <dbReference type="SAM" id="MobiDB-lite"/>
    </source>
</evidence>
<comment type="caution">
    <text evidence="2">The sequence shown here is derived from an EMBL/GenBank/DDBJ whole genome shotgun (WGS) entry which is preliminary data.</text>
</comment>
<organism evidence="2 3">
    <name type="scientific">Candidatus Termititenax persephonae</name>
    <dbReference type="NCBI Taxonomy" id="2218525"/>
    <lineage>
        <taxon>Bacteria</taxon>
        <taxon>Bacillati</taxon>
        <taxon>Candidatus Margulisiibacteriota</taxon>
        <taxon>Candidatus Termititenacia</taxon>
        <taxon>Candidatus Termititenacales</taxon>
        <taxon>Candidatus Termititenacaceae</taxon>
        <taxon>Candidatus Termititenax</taxon>
    </lineage>
</organism>
<dbReference type="Proteomes" id="UP000275925">
    <property type="component" value="Unassembled WGS sequence"/>
</dbReference>
<protein>
    <submittedName>
        <fullName evidence="2">Uncharacterized protein</fullName>
    </submittedName>
</protein>
<gene>
    <name evidence="2" type="ORF">NO2_0885</name>
</gene>
<feature type="region of interest" description="Disordered" evidence="1">
    <location>
        <begin position="69"/>
        <end position="105"/>
    </location>
</feature>
<evidence type="ECO:0000313" key="3">
    <source>
        <dbReference type="Proteomes" id="UP000275925"/>
    </source>
</evidence>
<accession>A0A388THJ3</accession>
<keyword evidence="3" id="KW-1185">Reference proteome</keyword>
<dbReference type="EMBL" id="BGZO01000023">
    <property type="protein sequence ID" value="GBR76316.1"/>
    <property type="molecule type" value="Genomic_DNA"/>
</dbReference>